<feature type="transmembrane region" description="Helical" evidence="5">
    <location>
        <begin position="265"/>
        <end position="282"/>
    </location>
</feature>
<feature type="domain" description="NfeD-like C-terminal" evidence="6">
    <location>
        <begin position="376"/>
        <end position="431"/>
    </location>
</feature>
<evidence type="ECO:0000313" key="9">
    <source>
        <dbReference type="EMBL" id="ACL02915.1"/>
    </source>
</evidence>
<keyword evidence="4 5" id="KW-0472">Membrane</keyword>
<dbReference type="EMBL" id="CP001322">
    <property type="protein sequence ID" value="ACL02915.1"/>
    <property type="molecule type" value="Genomic_DNA"/>
</dbReference>
<dbReference type="Pfam" id="PF25145">
    <property type="entry name" value="NfeD1b_N"/>
    <property type="match status" value="1"/>
</dbReference>
<feature type="transmembrane region" description="Helical" evidence="5">
    <location>
        <begin position="312"/>
        <end position="331"/>
    </location>
</feature>
<reference evidence="9 10" key="1">
    <citation type="journal article" date="2012" name="Environ. Microbiol.">
        <title>The genome sequence of Desulfatibacillum alkenivorans AK-01: a blueprint for anaerobic alkane oxidation.</title>
        <authorList>
            <person name="Callaghan A.V."/>
            <person name="Morris B.E."/>
            <person name="Pereira I.A."/>
            <person name="McInerney M.J."/>
            <person name="Austin R.N."/>
            <person name="Groves J.T."/>
            <person name="Kukor J.J."/>
            <person name="Suflita J.M."/>
            <person name="Young L.Y."/>
            <person name="Zylstra G.J."/>
            <person name="Wawrik B."/>
        </authorList>
    </citation>
    <scope>NUCLEOTIDE SEQUENCE [LARGE SCALE GENOMIC DNA]</scope>
    <source>
        <strain evidence="9 10">AK-01</strain>
    </source>
</reference>
<dbReference type="eggNOG" id="COG1030">
    <property type="taxonomic scope" value="Bacteria"/>
</dbReference>
<evidence type="ECO:0000256" key="4">
    <source>
        <dbReference type="ARBA" id="ARBA00023136"/>
    </source>
</evidence>
<feature type="transmembrane region" description="Helical" evidence="5">
    <location>
        <begin position="343"/>
        <end position="364"/>
    </location>
</feature>
<feature type="domain" description="NfeD integral membrane" evidence="7">
    <location>
        <begin position="243"/>
        <end position="360"/>
    </location>
</feature>
<dbReference type="AlphaFoldDB" id="B8F9G9"/>
<dbReference type="InterPro" id="IPR056739">
    <property type="entry name" value="NfeD_membrane"/>
</dbReference>
<organism evidence="9 10">
    <name type="scientific">Desulfatibacillum aliphaticivorans</name>
    <dbReference type="NCBI Taxonomy" id="218208"/>
    <lineage>
        <taxon>Bacteria</taxon>
        <taxon>Pseudomonadati</taxon>
        <taxon>Thermodesulfobacteriota</taxon>
        <taxon>Desulfobacteria</taxon>
        <taxon>Desulfobacterales</taxon>
        <taxon>Desulfatibacillaceae</taxon>
        <taxon>Desulfatibacillum</taxon>
    </lineage>
</organism>
<dbReference type="GO" id="GO:0016020">
    <property type="term" value="C:membrane"/>
    <property type="evidence" value="ECO:0007669"/>
    <property type="project" value="UniProtKB-SubCell"/>
</dbReference>
<evidence type="ECO:0000313" key="10">
    <source>
        <dbReference type="Proteomes" id="UP000000739"/>
    </source>
</evidence>
<comment type="subcellular location">
    <subcellularLocation>
        <location evidence="1">Membrane</location>
        <topology evidence="1">Multi-pass membrane protein</topology>
    </subcellularLocation>
</comment>
<evidence type="ECO:0000256" key="1">
    <source>
        <dbReference type="ARBA" id="ARBA00004141"/>
    </source>
</evidence>
<dbReference type="Gene3D" id="2.40.50.140">
    <property type="entry name" value="Nucleic acid-binding proteins"/>
    <property type="match status" value="1"/>
</dbReference>
<feature type="domain" description="NfeD1b N-terminal" evidence="8">
    <location>
        <begin position="37"/>
        <end position="194"/>
    </location>
</feature>
<keyword evidence="2 5" id="KW-0812">Transmembrane</keyword>
<dbReference type="PANTHER" id="PTHR33507">
    <property type="entry name" value="INNER MEMBRANE PROTEIN YBBJ"/>
    <property type="match status" value="1"/>
</dbReference>
<dbReference type="InterPro" id="IPR029045">
    <property type="entry name" value="ClpP/crotonase-like_dom_sf"/>
</dbReference>
<gene>
    <name evidence="9" type="ordered locus">Dalk_1212</name>
</gene>
<dbReference type="PANTHER" id="PTHR33507:SF4">
    <property type="entry name" value="NODULATION COMPETITIVENESS PROTEIN NFED"/>
    <property type="match status" value="1"/>
</dbReference>
<accession>B8F9G9</accession>
<feature type="transmembrane region" description="Helical" evidence="5">
    <location>
        <begin position="235"/>
        <end position="258"/>
    </location>
</feature>
<dbReference type="InterPro" id="IPR052165">
    <property type="entry name" value="Membrane_assoc_protease"/>
</dbReference>
<dbReference type="InterPro" id="IPR056738">
    <property type="entry name" value="NfeD1b_N"/>
</dbReference>
<dbReference type="InterPro" id="IPR012340">
    <property type="entry name" value="NA-bd_OB-fold"/>
</dbReference>
<evidence type="ECO:0000259" key="8">
    <source>
        <dbReference type="Pfam" id="PF25145"/>
    </source>
</evidence>
<sequence length="435" mass="45977">MRILTKSGLVFALALLVFGVSVGLAPLAWADKGEIMVMEISQPIGAATAFLMEKCLDDAEEAGYACVIFQLDTPGGSLESMRRIVMAFLDAKVPVVVYVSPSGARAASAGVMITNAADVAVMAPATNIGAAHPVSGDGKEISETMNSKVTNDAAAAARSVAEKRGRNAEWVEKAIRESVSATETEALELNVIDFIAKDMPELLEKLDGMEIPDKGVLKTKDCTIINYQTTLREKILSVIANPNIAFLLMSLGMLGLYFEFANPGAVFPGVVGVISILVALYALHTLPVNYVGIMLILLSGVFFVLETQIASHGALAAGGIVSIFLGATMLFDYDVTGLRVAWSVLIPTVLFVGAFFAIVAALVVKAHKAKIRTGEDGLVGEKGKVTQAVSETQGKVLVHAEIWNARFLQPMAPGDPIRVASVDGLLLIVEKDSGQ</sequence>
<evidence type="ECO:0000259" key="7">
    <source>
        <dbReference type="Pfam" id="PF24961"/>
    </source>
</evidence>
<dbReference type="Pfam" id="PF24961">
    <property type="entry name" value="NfeD_membrane"/>
    <property type="match status" value="1"/>
</dbReference>
<dbReference type="Pfam" id="PF01957">
    <property type="entry name" value="NfeD"/>
    <property type="match status" value="1"/>
</dbReference>
<dbReference type="RefSeq" id="WP_012610351.1">
    <property type="nucleotide sequence ID" value="NC_011768.1"/>
</dbReference>
<keyword evidence="3 5" id="KW-1133">Transmembrane helix</keyword>
<name>B8F9G9_DESAL</name>
<evidence type="ECO:0000256" key="3">
    <source>
        <dbReference type="ARBA" id="ARBA00022989"/>
    </source>
</evidence>
<evidence type="ECO:0000256" key="5">
    <source>
        <dbReference type="SAM" id="Phobius"/>
    </source>
</evidence>
<dbReference type="Gene3D" id="3.90.226.10">
    <property type="entry name" value="2-enoyl-CoA Hydratase, Chain A, domain 1"/>
    <property type="match status" value="1"/>
</dbReference>
<dbReference type="SUPFAM" id="SSF52096">
    <property type="entry name" value="ClpP/crotonase"/>
    <property type="match status" value="1"/>
</dbReference>
<dbReference type="Proteomes" id="UP000000739">
    <property type="component" value="Chromosome"/>
</dbReference>
<keyword evidence="10" id="KW-1185">Reference proteome</keyword>
<evidence type="ECO:0000259" key="6">
    <source>
        <dbReference type="Pfam" id="PF01957"/>
    </source>
</evidence>
<feature type="transmembrane region" description="Helical" evidence="5">
    <location>
        <begin position="288"/>
        <end position="305"/>
    </location>
</feature>
<dbReference type="KEGG" id="dal:Dalk_1212"/>
<proteinExistence type="predicted"/>
<dbReference type="HOGENOM" id="CLU_024619_1_1_7"/>
<protein>
    <submittedName>
        <fullName evidence="9">Uncharacterized protein</fullName>
    </submittedName>
</protein>
<dbReference type="InterPro" id="IPR002810">
    <property type="entry name" value="NfeD-like_C"/>
</dbReference>
<dbReference type="CDD" id="cd07020">
    <property type="entry name" value="Clp_protease_NfeD_1"/>
    <property type="match status" value="1"/>
</dbReference>
<evidence type="ECO:0000256" key="2">
    <source>
        <dbReference type="ARBA" id="ARBA00022692"/>
    </source>
</evidence>
<dbReference type="SUPFAM" id="SSF141322">
    <property type="entry name" value="NfeD domain-like"/>
    <property type="match status" value="1"/>
</dbReference>